<reference evidence="1" key="1">
    <citation type="submission" date="2014-05" db="EMBL/GenBank/DDBJ databases">
        <title>The transcriptome of the halophilic microalga Tetraselmis sp. GSL018 isolated from the Great Salt Lake, Utah.</title>
        <authorList>
            <person name="Jinkerson R.E."/>
            <person name="D'Adamo S."/>
            <person name="Posewitz M.C."/>
        </authorList>
    </citation>
    <scope>NUCLEOTIDE SEQUENCE</scope>
    <source>
        <strain evidence="1">GSL018</strain>
    </source>
</reference>
<feature type="non-terminal residue" evidence="1">
    <location>
        <position position="82"/>
    </location>
</feature>
<protein>
    <submittedName>
        <fullName evidence="1">Uncharacterized protein</fullName>
    </submittedName>
</protein>
<name>A0A061QXR3_9CHLO</name>
<accession>A0A061QXR3</accession>
<feature type="non-terminal residue" evidence="1">
    <location>
        <position position="1"/>
    </location>
</feature>
<gene>
    <name evidence="1" type="ORF">TSPGSL018_21103</name>
</gene>
<sequence length="82" mass="8423">LDAFPLLGTRSVGLPSSRSSCFSPNTSNSGQVLVPDKKNQQIAFRISLAGLCAGSPLLLFAGPHQNLSRAGGIWATGIVGSL</sequence>
<dbReference type="AlphaFoldDB" id="A0A061QXR3"/>
<dbReference type="EMBL" id="GBEZ01023653">
    <property type="protein sequence ID" value="JAC63249.1"/>
    <property type="molecule type" value="Transcribed_RNA"/>
</dbReference>
<evidence type="ECO:0000313" key="1">
    <source>
        <dbReference type="EMBL" id="JAC63249.1"/>
    </source>
</evidence>
<proteinExistence type="predicted"/>
<organism evidence="1">
    <name type="scientific">Tetraselmis sp. GSL018</name>
    <dbReference type="NCBI Taxonomy" id="582737"/>
    <lineage>
        <taxon>Eukaryota</taxon>
        <taxon>Viridiplantae</taxon>
        <taxon>Chlorophyta</taxon>
        <taxon>core chlorophytes</taxon>
        <taxon>Chlorodendrophyceae</taxon>
        <taxon>Chlorodendrales</taxon>
        <taxon>Chlorodendraceae</taxon>
        <taxon>Tetraselmis</taxon>
    </lineage>
</organism>